<proteinExistence type="inferred from homology"/>
<dbReference type="EnsemblMetazoa" id="CLYHEMT001855.1">
    <property type="protein sequence ID" value="CLYHEMP001855.1"/>
    <property type="gene ID" value="CLYHEMG001855"/>
</dbReference>
<dbReference type="CDD" id="cd14944">
    <property type="entry name" value="TRAPPC6A_Trs33"/>
    <property type="match status" value="1"/>
</dbReference>
<dbReference type="OrthoDB" id="941624at2759"/>
<dbReference type="PANTHER" id="PTHR12817:SF0">
    <property type="entry name" value="GEO08327P1"/>
    <property type="match status" value="1"/>
</dbReference>
<dbReference type="InterPro" id="IPR037992">
    <property type="entry name" value="TRAPPC6/Trs33"/>
</dbReference>
<evidence type="ECO:0000313" key="3">
    <source>
        <dbReference type="EnsemblMetazoa" id="CLYHEMP001855.1"/>
    </source>
</evidence>
<evidence type="ECO:0000256" key="1">
    <source>
        <dbReference type="ARBA" id="ARBA00004222"/>
    </source>
</evidence>
<dbReference type="GO" id="GO:0005801">
    <property type="term" value="C:cis-Golgi network"/>
    <property type="evidence" value="ECO:0007669"/>
    <property type="project" value="TreeGrafter"/>
</dbReference>
<evidence type="ECO:0000313" key="4">
    <source>
        <dbReference type="Proteomes" id="UP000594262"/>
    </source>
</evidence>
<dbReference type="GO" id="GO:0030008">
    <property type="term" value="C:TRAPP complex"/>
    <property type="evidence" value="ECO:0007669"/>
    <property type="project" value="TreeGrafter"/>
</dbReference>
<protein>
    <recommendedName>
        <fullName evidence="5">Trafficking protein particle complex subunit 6B</fullName>
    </recommendedName>
</protein>
<dbReference type="Proteomes" id="UP000594262">
    <property type="component" value="Unplaced"/>
</dbReference>
<dbReference type="GO" id="GO:0006888">
    <property type="term" value="P:endoplasmic reticulum to Golgi vesicle-mediated transport"/>
    <property type="evidence" value="ECO:0007669"/>
    <property type="project" value="TreeGrafter"/>
</dbReference>
<dbReference type="Pfam" id="PF04051">
    <property type="entry name" value="TRAPP"/>
    <property type="match status" value="1"/>
</dbReference>
<keyword evidence="4" id="KW-1185">Reference proteome</keyword>
<evidence type="ECO:0008006" key="5">
    <source>
        <dbReference type="Google" id="ProtNLM"/>
    </source>
</evidence>
<dbReference type="InterPro" id="IPR024096">
    <property type="entry name" value="NO_sig/Golgi_transp_ligand-bd"/>
</dbReference>
<reference evidence="3" key="1">
    <citation type="submission" date="2021-01" db="UniProtKB">
        <authorList>
            <consortium name="EnsemblMetazoa"/>
        </authorList>
    </citation>
    <scope>IDENTIFICATION</scope>
</reference>
<name>A0A7M5USB5_9CNID</name>
<comment type="subcellular location">
    <subcellularLocation>
        <location evidence="1">Golgi apparatus</location>
        <location evidence="1">cis-Golgi network</location>
    </subcellularLocation>
</comment>
<evidence type="ECO:0000256" key="2">
    <source>
        <dbReference type="ARBA" id="ARBA00006218"/>
    </source>
</evidence>
<dbReference type="AlphaFoldDB" id="A0A7M5USB5"/>
<comment type="similarity">
    <text evidence="2">Belongs to the TRAPP small subunits family. BET3 subfamily.</text>
</comment>
<dbReference type="GO" id="GO:0005802">
    <property type="term" value="C:trans-Golgi network"/>
    <property type="evidence" value="ECO:0007669"/>
    <property type="project" value="TreeGrafter"/>
</dbReference>
<dbReference type="InterPro" id="IPR007194">
    <property type="entry name" value="TRAPP_component"/>
</dbReference>
<accession>A0A7M5USB5</accession>
<sequence length="193" mass="22238">MHQHSIVAPIVRFRFVNFLFIFSNFTRSINKNKNKSSTMADAETMFDLLQMEIVKFTHSSKNIGKNEANTKLEQMGYRVGQSLVEKLTKDAARFNNELDMMKFICKDFWIMVYGKQIDNLRTNHQGVYVLNDNSFKLLNRITTNRQFVSECQKYVAFPCGLVRGALAGVGVSSFVSADIKEMPLVKFQVEIQR</sequence>
<organism evidence="3 4">
    <name type="scientific">Clytia hemisphaerica</name>
    <dbReference type="NCBI Taxonomy" id="252671"/>
    <lineage>
        <taxon>Eukaryota</taxon>
        <taxon>Metazoa</taxon>
        <taxon>Cnidaria</taxon>
        <taxon>Hydrozoa</taxon>
        <taxon>Hydroidolina</taxon>
        <taxon>Leptothecata</taxon>
        <taxon>Obeliida</taxon>
        <taxon>Clytiidae</taxon>
        <taxon>Clytia</taxon>
    </lineage>
</organism>
<dbReference type="Gene3D" id="3.30.1380.20">
    <property type="entry name" value="Trafficking protein particle complex subunit 3"/>
    <property type="match status" value="1"/>
</dbReference>
<dbReference type="PANTHER" id="PTHR12817">
    <property type="entry name" value="TRAFFICKING PROTEIN PARTICLE COMPLEX SUBUNIT 6B"/>
    <property type="match status" value="1"/>
</dbReference>
<dbReference type="SUPFAM" id="SSF111126">
    <property type="entry name" value="Ligand-binding domain in the NO signalling and Golgi transport"/>
    <property type="match status" value="1"/>
</dbReference>